<comment type="caution">
    <text evidence="3">The sequence shown here is derived from an EMBL/GenBank/DDBJ whole genome shotgun (WGS) entry which is preliminary data.</text>
</comment>
<keyword evidence="1" id="KW-0808">Transferase</keyword>
<dbReference type="Gene3D" id="3.30.565.10">
    <property type="entry name" value="Histidine kinase-like ATPase, C-terminal domain"/>
    <property type="match status" value="1"/>
</dbReference>
<sequence length="143" mass="15817">MTGDPVLRLTLPAEPDAVRDALLRLARDLPAMGVRAESLGTVELVLAELLNNIVEHAYSAGPRGEIELELERRRSRLICTIVDRGRPMPGGALPPRRDLPVFADRRDLPEGGFGWFLIHELVEDLSYSRRNGMNVVRVGLSLG</sequence>
<dbReference type="Proteomes" id="UP000609121">
    <property type="component" value="Unassembled WGS sequence"/>
</dbReference>
<dbReference type="GO" id="GO:0004674">
    <property type="term" value="F:protein serine/threonine kinase activity"/>
    <property type="evidence" value="ECO:0007669"/>
    <property type="project" value="UniProtKB-KW"/>
</dbReference>
<dbReference type="EMBL" id="JACVXA010000087">
    <property type="protein sequence ID" value="MBE3640349.1"/>
    <property type="molecule type" value="Genomic_DNA"/>
</dbReference>
<dbReference type="PANTHER" id="PTHR35526:SF6">
    <property type="entry name" value="SLR1861 PROTEIN"/>
    <property type="match status" value="1"/>
</dbReference>
<evidence type="ECO:0000313" key="4">
    <source>
        <dbReference type="Proteomes" id="UP000609121"/>
    </source>
</evidence>
<dbReference type="CDD" id="cd16936">
    <property type="entry name" value="HATPase_RsbW-like"/>
    <property type="match status" value="1"/>
</dbReference>
<protein>
    <submittedName>
        <fullName evidence="3">ATP-binding protein</fullName>
    </submittedName>
</protein>
<keyword evidence="3" id="KW-0067">ATP-binding</keyword>
<dbReference type="Pfam" id="PF13581">
    <property type="entry name" value="HATPase_c_2"/>
    <property type="match status" value="1"/>
</dbReference>
<evidence type="ECO:0000313" key="3">
    <source>
        <dbReference type="EMBL" id="MBE3640349.1"/>
    </source>
</evidence>
<gene>
    <name evidence="3" type="ORF">ICN82_19270</name>
</gene>
<feature type="domain" description="Histidine kinase/HSP90-like ATPase" evidence="2">
    <location>
        <begin position="11"/>
        <end position="138"/>
    </location>
</feature>
<proteinExistence type="predicted"/>
<keyword evidence="1" id="KW-0418">Kinase</keyword>
<dbReference type="AlphaFoldDB" id="A0A8J7CXB1"/>
<dbReference type="PANTHER" id="PTHR35526">
    <property type="entry name" value="ANTI-SIGMA-F FACTOR RSBW-RELATED"/>
    <property type="match status" value="1"/>
</dbReference>
<dbReference type="GO" id="GO:0005524">
    <property type="term" value="F:ATP binding"/>
    <property type="evidence" value="ECO:0007669"/>
    <property type="project" value="UniProtKB-KW"/>
</dbReference>
<dbReference type="InterPro" id="IPR036890">
    <property type="entry name" value="HATPase_C_sf"/>
</dbReference>
<keyword evidence="4" id="KW-1185">Reference proteome</keyword>
<reference evidence="3" key="1">
    <citation type="submission" date="2020-09" db="EMBL/GenBank/DDBJ databases">
        <title>A novel bacterium of genus Mangrovicoccus, isolated from South China Sea.</title>
        <authorList>
            <person name="Huang H."/>
            <person name="Mo K."/>
            <person name="Hu Y."/>
        </authorList>
    </citation>
    <scope>NUCLEOTIDE SEQUENCE</scope>
    <source>
        <strain evidence="3">HB182678</strain>
    </source>
</reference>
<evidence type="ECO:0000259" key="2">
    <source>
        <dbReference type="Pfam" id="PF13581"/>
    </source>
</evidence>
<accession>A0A8J7CXB1</accession>
<keyword evidence="3" id="KW-0547">Nucleotide-binding</keyword>
<keyword evidence="1" id="KW-0723">Serine/threonine-protein kinase</keyword>
<organism evidence="3 4">
    <name type="scientific">Mangrovicoccus algicola</name>
    <dbReference type="NCBI Taxonomy" id="2771008"/>
    <lineage>
        <taxon>Bacteria</taxon>
        <taxon>Pseudomonadati</taxon>
        <taxon>Pseudomonadota</taxon>
        <taxon>Alphaproteobacteria</taxon>
        <taxon>Rhodobacterales</taxon>
        <taxon>Paracoccaceae</taxon>
        <taxon>Mangrovicoccus</taxon>
    </lineage>
</organism>
<dbReference type="RefSeq" id="WP_193186330.1">
    <property type="nucleotide sequence ID" value="NZ_JACVXA010000087.1"/>
</dbReference>
<name>A0A8J7CXB1_9RHOB</name>
<dbReference type="SUPFAM" id="SSF55874">
    <property type="entry name" value="ATPase domain of HSP90 chaperone/DNA topoisomerase II/histidine kinase"/>
    <property type="match status" value="1"/>
</dbReference>
<dbReference type="InterPro" id="IPR050267">
    <property type="entry name" value="Anti-sigma-factor_SerPK"/>
</dbReference>
<dbReference type="InterPro" id="IPR003594">
    <property type="entry name" value="HATPase_dom"/>
</dbReference>
<evidence type="ECO:0000256" key="1">
    <source>
        <dbReference type="ARBA" id="ARBA00022527"/>
    </source>
</evidence>